<proteinExistence type="predicted"/>
<feature type="compositionally biased region" description="Pro residues" evidence="1">
    <location>
        <begin position="31"/>
        <end position="49"/>
    </location>
</feature>
<evidence type="ECO:0000256" key="1">
    <source>
        <dbReference type="SAM" id="MobiDB-lite"/>
    </source>
</evidence>
<name>A0AAV2L1U3_KNICA</name>
<feature type="compositionally biased region" description="Basic and acidic residues" evidence="1">
    <location>
        <begin position="13"/>
        <end position="26"/>
    </location>
</feature>
<dbReference type="Proteomes" id="UP001497482">
    <property type="component" value="Chromosome 21"/>
</dbReference>
<organism evidence="2 3">
    <name type="scientific">Knipowitschia caucasica</name>
    <name type="common">Caucasian dwarf goby</name>
    <name type="synonym">Pomatoschistus caucasicus</name>
    <dbReference type="NCBI Taxonomy" id="637954"/>
    <lineage>
        <taxon>Eukaryota</taxon>
        <taxon>Metazoa</taxon>
        <taxon>Chordata</taxon>
        <taxon>Craniata</taxon>
        <taxon>Vertebrata</taxon>
        <taxon>Euteleostomi</taxon>
        <taxon>Actinopterygii</taxon>
        <taxon>Neopterygii</taxon>
        <taxon>Teleostei</taxon>
        <taxon>Neoteleostei</taxon>
        <taxon>Acanthomorphata</taxon>
        <taxon>Gobiaria</taxon>
        <taxon>Gobiiformes</taxon>
        <taxon>Gobioidei</taxon>
        <taxon>Gobiidae</taxon>
        <taxon>Gobiinae</taxon>
        <taxon>Knipowitschia</taxon>
    </lineage>
</organism>
<feature type="region of interest" description="Disordered" evidence="1">
    <location>
        <begin position="13"/>
        <end position="82"/>
    </location>
</feature>
<gene>
    <name evidence="2" type="ORF">KC01_LOCUS25011</name>
</gene>
<evidence type="ECO:0000313" key="2">
    <source>
        <dbReference type="EMBL" id="CAL1596311.1"/>
    </source>
</evidence>
<sequence>MIPVCALSPRDTIDLTRGRDQSRDRLLAPTLAPPLDRPAVASPPRPPARIPSSLPMLVDTRSCDQSRSPLAPGARTAPRSVSRAISPAAMLPISLAHIASTIRDRRETL</sequence>
<reference evidence="2 3" key="1">
    <citation type="submission" date="2024-04" db="EMBL/GenBank/DDBJ databases">
        <authorList>
            <person name="Waldvogel A.-M."/>
            <person name="Schoenle A."/>
        </authorList>
    </citation>
    <scope>NUCLEOTIDE SEQUENCE [LARGE SCALE GENOMIC DNA]</scope>
</reference>
<dbReference type="EMBL" id="OZ035843">
    <property type="protein sequence ID" value="CAL1596311.1"/>
    <property type="molecule type" value="Genomic_DNA"/>
</dbReference>
<keyword evidence="3" id="KW-1185">Reference proteome</keyword>
<dbReference type="AlphaFoldDB" id="A0AAV2L1U3"/>
<accession>A0AAV2L1U3</accession>
<protein>
    <submittedName>
        <fullName evidence="2">Uncharacterized protein</fullName>
    </submittedName>
</protein>
<evidence type="ECO:0000313" key="3">
    <source>
        <dbReference type="Proteomes" id="UP001497482"/>
    </source>
</evidence>